<dbReference type="PROSITE" id="PS50097">
    <property type="entry name" value="BTB"/>
    <property type="match status" value="1"/>
</dbReference>
<accession>A0A9P6MSA6</accession>
<dbReference type="InterPro" id="IPR011333">
    <property type="entry name" value="SKP1/BTB/POZ_sf"/>
</dbReference>
<evidence type="ECO:0000313" key="2">
    <source>
        <dbReference type="EMBL" id="KAG0011048.1"/>
    </source>
</evidence>
<feature type="domain" description="BTB" evidence="1">
    <location>
        <begin position="92"/>
        <end position="193"/>
    </location>
</feature>
<organism evidence="2 3">
    <name type="scientific">Entomortierella chlamydospora</name>
    <dbReference type="NCBI Taxonomy" id="101097"/>
    <lineage>
        <taxon>Eukaryota</taxon>
        <taxon>Fungi</taxon>
        <taxon>Fungi incertae sedis</taxon>
        <taxon>Mucoromycota</taxon>
        <taxon>Mortierellomycotina</taxon>
        <taxon>Mortierellomycetes</taxon>
        <taxon>Mortierellales</taxon>
        <taxon>Mortierellaceae</taxon>
        <taxon>Entomortierella</taxon>
    </lineage>
</organism>
<dbReference type="InterPro" id="IPR000210">
    <property type="entry name" value="BTB/POZ_dom"/>
</dbReference>
<dbReference type="EMBL" id="JAAAID010001218">
    <property type="protein sequence ID" value="KAG0011048.1"/>
    <property type="molecule type" value="Genomic_DNA"/>
</dbReference>
<sequence>MATVFPEDKDLFALYRNHPKCYDPLVEVLRRKARITIPDWKVLHNDKYCFDIVLSVKEKLERQTEVSKLEPQDAVTKSHEIMMTLLGDIHSVDVCLVAESDKTCSNVGLWAHRAILSRYKGFENAIQTACKDLSSTSEDMAKLTIGDGDSSSSTTAQGDGILGPLLIPVEKFTLATLCVLLRYVYTGQINLSAETNKHAI</sequence>
<dbReference type="AlphaFoldDB" id="A0A9P6MSA6"/>
<gene>
    <name evidence="2" type="ORF">BGZ80_000984</name>
</gene>
<dbReference type="Gene3D" id="3.30.710.10">
    <property type="entry name" value="Potassium Channel Kv1.1, Chain A"/>
    <property type="match status" value="1"/>
</dbReference>
<keyword evidence="3" id="KW-1185">Reference proteome</keyword>
<dbReference type="Proteomes" id="UP000703661">
    <property type="component" value="Unassembled WGS sequence"/>
</dbReference>
<protein>
    <recommendedName>
        <fullName evidence="1">BTB domain-containing protein</fullName>
    </recommendedName>
</protein>
<name>A0A9P6MSA6_9FUNG</name>
<reference evidence="2" key="1">
    <citation type="journal article" date="2020" name="Fungal Divers.">
        <title>Resolving the Mortierellaceae phylogeny through synthesis of multi-gene phylogenetics and phylogenomics.</title>
        <authorList>
            <person name="Vandepol N."/>
            <person name="Liber J."/>
            <person name="Desiro A."/>
            <person name="Na H."/>
            <person name="Kennedy M."/>
            <person name="Barry K."/>
            <person name="Grigoriev I.V."/>
            <person name="Miller A.N."/>
            <person name="O'Donnell K."/>
            <person name="Stajich J.E."/>
            <person name="Bonito G."/>
        </authorList>
    </citation>
    <scope>NUCLEOTIDE SEQUENCE</scope>
    <source>
        <strain evidence="2">NRRL 2769</strain>
    </source>
</reference>
<evidence type="ECO:0000313" key="3">
    <source>
        <dbReference type="Proteomes" id="UP000703661"/>
    </source>
</evidence>
<evidence type="ECO:0000259" key="1">
    <source>
        <dbReference type="PROSITE" id="PS50097"/>
    </source>
</evidence>
<feature type="non-terminal residue" evidence="2">
    <location>
        <position position="1"/>
    </location>
</feature>
<proteinExistence type="predicted"/>
<comment type="caution">
    <text evidence="2">The sequence shown here is derived from an EMBL/GenBank/DDBJ whole genome shotgun (WGS) entry which is preliminary data.</text>
</comment>